<evidence type="ECO:0000256" key="1">
    <source>
        <dbReference type="ARBA" id="ARBA00004418"/>
    </source>
</evidence>
<keyword evidence="4" id="KW-0574">Periplasm</keyword>
<dbReference type="EMBL" id="QJSX01000001">
    <property type="protein sequence ID" value="PYE56584.1"/>
    <property type="molecule type" value="Genomic_DNA"/>
</dbReference>
<evidence type="ECO:0000256" key="4">
    <source>
        <dbReference type="ARBA" id="ARBA00022764"/>
    </source>
</evidence>
<name>A0A318SGQ0_9DEIO</name>
<dbReference type="AlphaFoldDB" id="A0A318SGQ0"/>
<dbReference type="RefSeq" id="WP_110885053.1">
    <property type="nucleotide sequence ID" value="NZ_QJSX01000001.1"/>
</dbReference>
<proteinExistence type="predicted"/>
<reference evidence="7 8" key="1">
    <citation type="submission" date="2018-06" db="EMBL/GenBank/DDBJ databases">
        <title>Genomic Encyclopedia of Type Strains, Phase IV (KMG-IV): sequencing the most valuable type-strain genomes for metagenomic binning, comparative biology and taxonomic classification.</title>
        <authorList>
            <person name="Goeker M."/>
        </authorList>
    </citation>
    <scope>NUCLEOTIDE SEQUENCE [LARGE SCALE GENOMIC DNA]</scope>
    <source>
        <strain evidence="7 8">DSM 18048</strain>
    </source>
</reference>
<sequence length="349" mass="38309">MKKLAFQFTVALAVAVSASHVVAQGAKQTLRLFIWSDYMDPAVIKDFEKKFGANVVIDTYESNESMLAKLQGGGARYDLAVPSDYIIQTMVKSNLLQELRAKNVPNLKNIASTFKSPKYDPGNKYSAAYQYSATAVAYRADKVKNPAQSWSVIFGSEDKIRFALLDDPREVIGAALKYLGYSLNSTSTQELAKARDLIVKTKAKKGFVGFDGGPGIRNKLLAGEIDLGQIYAGDGLQGAQENKNLKLFIPKEGTTISVDNLVVLKNAPNRDLAEKFVNFILDAKVGARISNYTQYATPNGAARQYLDPALKSNQALYPPAVVAKGFENIREVGSATRLYDRIWTQVKAR</sequence>
<keyword evidence="3 6" id="KW-0732">Signal</keyword>
<feature type="chain" id="PRO_5016347976" evidence="6">
    <location>
        <begin position="24"/>
        <end position="349"/>
    </location>
</feature>
<keyword evidence="2" id="KW-0813">Transport</keyword>
<evidence type="ECO:0000256" key="2">
    <source>
        <dbReference type="ARBA" id="ARBA00022448"/>
    </source>
</evidence>
<organism evidence="7 8">
    <name type="scientific">Deinococcus yavapaiensis KR-236</name>
    <dbReference type="NCBI Taxonomy" id="694435"/>
    <lineage>
        <taxon>Bacteria</taxon>
        <taxon>Thermotogati</taxon>
        <taxon>Deinococcota</taxon>
        <taxon>Deinococci</taxon>
        <taxon>Deinococcales</taxon>
        <taxon>Deinococcaceae</taxon>
        <taxon>Deinococcus</taxon>
    </lineage>
</organism>
<evidence type="ECO:0000256" key="3">
    <source>
        <dbReference type="ARBA" id="ARBA00022729"/>
    </source>
</evidence>
<dbReference type="PANTHER" id="PTHR30222">
    <property type="entry name" value="SPERMIDINE/PUTRESCINE-BINDING PERIPLASMIC PROTEIN"/>
    <property type="match status" value="1"/>
</dbReference>
<evidence type="ECO:0000313" key="7">
    <source>
        <dbReference type="EMBL" id="PYE56584.1"/>
    </source>
</evidence>
<dbReference type="PRINTS" id="PR00909">
    <property type="entry name" value="SPERMDNBNDNG"/>
</dbReference>
<dbReference type="Gene3D" id="3.40.190.10">
    <property type="entry name" value="Periplasmic binding protein-like II"/>
    <property type="match status" value="2"/>
</dbReference>
<gene>
    <name evidence="7" type="ORF">DES52_101389</name>
</gene>
<dbReference type="CDD" id="cd13590">
    <property type="entry name" value="PBP2_PotD_PotF_like"/>
    <property type="match status" value="1"/>
</dbReference>
<comment type="subcellular location">
    <subcellularLocation>
        <location evidence="1">Periplasm</location>
    </subcellularLocation>
</comment>
<dbReference type="SUPFAM" id="SSF53850">
    <property type="entry name" value="Periplasmic binding protein-like II"/>
    <property type="match status" value="1"/>
</dbReference>
<feature type="signal peptide" evidence="6">
    <location>
        <begin position="1"/>
        <end position="23"/>
    </location>
</feature>
<dbReference type="GO" id="GO:0019808">
    <property type="term" value="F:polyamine binding"/>
    <property type="evidence" value="ECO:0007669"/>
    <property type="project" value="InterPro"/>
</dbReference>
<dbReference type="PANTHER" id="PTHR30222:SF17">
    <property type="entry name" value="SPERMIDINE_PUTRESCINE-BINDING PERIPLASMIC PROTEIN"/>
    <property type="match status" value="1"/>
</dbReference>
<evidence type="ECO:0000313" key="8">
    <source>
        <dbReference type="Proteomes" id="UP000248326"/>
    </source>
</evidence>
<dbReference type="PIRSF" id="PIRSF019574">
    <property type="entry name" value="Periplasmic_polyamine_BP"/>
    <property type="match status" value="1"/>
</dbReference>
<evidence type="ECO:0000256" key="6">
    <source>
        <dbReference type="SAM" id="SignalP"/>
    </source>
</evidence>
<dbReference type="GO" id="GO:0042597">
    <property type="term" value="C:periplasmic space"/>
    <property type="evidence" value="ECO:0007669"/>
    <property type="project" value="UniProtKB-SubCell"/>
</dbReference>
<dbReference type="Pfam" id="PF13416">
    <property type="entry name" value="SBP_bac_8"/>
    <property type="match status" value="1"/>
</dbReference>
<dbReference type="InterPro" id="IPR006059">
    <property type="entry name" value="SBP"/>
</dbReference>
<comment type="caution">
    <text evidence="7">The sequence shown here is derived from an EMBL/GenBank/DDBJ whole genome shotgun (WGS) entry which is preliminary data.</text>
</comment>
<feature type="binding site" evidence="5">
    <location>
        <position position="85"/>
    </location>
    <ligand>
        <name>spermidine</name>
        <dbReference type="ChEBI" id="CHEBI:57834"/>
    </ligand>
</feature>
<dbReference type="GO" id="GO:0015846">
    <property type="term" value="P:polyamine transport"/>
    <property type="evidence" value="ECO:0007669"/>
    <property type="project" value="InterPro"/>
</dbReference>
<accession>A0A318SGQ0</accession>
<dbReference type="InterPro" id="IPR001188">
    <property type="entry name" value="Sperm_putr-bd"/>
</dbReference>
<keyword evidence="8" id="KW-1185">Reference proteome</keyword>
<evidence type="ECO:0000256" key="5">
    <source>
        <dbReference type="PIRSR" id="PIRSR019574-1"/>
    </source>
</evidence>
<protein>
    <submittedName>
        <fullName evidence="7">Spermidine/putrescine-binding protein</fullName>
    </submittedName>
</protein>
<dbReference type="OrthoDB" id="9769319at2"/>
<feature type="binding site" evidence="5">
    <location>
        <begin position="167"/>
        <end position="170"/>
    </location>
    <ligand>
        <name>spermidine</name>
        <dbReference type="ChEBI" id="CHEBI:57834"/>
    </ligand>
</feature>
<dbReference type="Proteomes" id="UP000248326">
    <property type="component" value="Unassembled WGS sequence"/>
</dbReference>